<proteinExistence type="predicted"/>
<evidence type="ECO:0000313" key="2">
    <source>
        <dbReference type="Proteomes" id="UP000249218"/>
    </source>
</evidence>
<dbReference type="GO" id="GO:0033617">
    <property type="term" value="P:mitochondrial respiratory chain complex IV assembly"/>
    <property type="evidence" value="ECO:0007669"/>
    <property type="project" value="InterPro"/>
</dbReference>
<dbReference type="PANTHER" id="PTHR13639">
    <property type="entry name" value="CYTOCHROME C OXIDASE ASSEMBLY FACTOR 4 HOMOLOG, MITOCHONDRIAL"/>
    <property type="match status" value="1"/>
</dbReference>
<dbReference type="OrthoDB" id="5586401at2759"/>
<dbReference type="GO" id="GO:0005758">
    <property type="term" value="C:mitochondrial intermembrane space"/>
    <property type="evidence" value="ECO:0007669"/>
    <property type="project" value="InterPro"/>
</dbReference>
<dbReference type="AlphaFoldDB" id="A0A2W1BFT0"/>
<dbReference type="PANTHER" id="PTHR13639:SF2">
    <property type="entry name" value="CYTOCHROME C OXIDASE ASSEMBLY FACTOR 4 HOMOLOG, MITOCHONDRIAL"/>
    <property type="match status" value="1"/>
</dbReference>
<evidence type="ECO:0008006" key="3">
    <source>
        <dbReference type="Google" id="ProtNLM"/>
    </source>
</evidence>
<sequence length="90" mass="10347">MTVKPRERPADPDDDPVESMLKKTGCLELHYKVQECIATTKDWRKCQTEVNDFRDCINKHKKPEEVYSESELPTATTDRTCSDCIGLVDI</sequence>
<dbReference type="EMBL" id="KZ150076">
    <property type="protein sequence ID" value="PZC73969.1"/>
    <property type="molecule type" value="Genomic_DNA"/>
</dbReference>
<accession>A0A2W1BFT0</accession>
<name>A0A2W1BFT0_HELAM</name>
<protein>
    <recommendedName>
        <fullName evidence="3">CHCH domain-containing protein</fullName>
    </recommendedName>
</protein>
<dbReference type="Proteomes" id="UP000249218">
    <property type="component" value="Unassembled WGS sequence"/>
</dbReference>
<gene>
    <name evidence="1" type="primary">HaOG208495</name>
    <name evidence="1" type="ORF">B5X24_HaOG208495</name>
</gene>
<reference evidence="1 2" key="1">
    <citation type="journal article" date="2017" name="BMC Biol.">
        <title>Genomic innovations, transcriptional plasticity and gene loss underlying the evolution and divergence of two highly polyphagous and invasive Helicoverpa pest species.</title>
        <authorList>
            <person name="Pearce S.L."/>
            <person name="Clarke D.F."/>
            <person name="East P.D."/>
            <person name="Elfekih S."/>
            <person name="Gordon K.H."/>
            <person name="Jermiin L.S."/>
            <person name="McGaughran A."/>
            <person name="Oakeshott J.G."/>
            <person name="Papanikolaou A."/>
            <person name="Perera O.P."/>
            <person name="Rane R.V."/>
            <person name="Richards S."/>
            <person name="Tay W.T."/>
            <person name="Walsh T.K."/>
            <person name="Anderson A."/>
            <person name="Anderson C.J."/>
            <person name="Asgari S."/>
            <person name="Board P.G."/>
            <person name="Bretschneider A."/>
            <person name="Campbell P.M."/>
            <person name="Chertemps T."/>
            <person name="Christeller J.T."/>
            <person name="Coppin C.W."/>
            <person name="Downes S.J."/>
            <person name="Duan G."/>
            <person name="Farnsworth C.A."/>
            <person name="Good R.T."/>
            <person name="Han L.B."/>
            <person name="Han Y.C."/>
            <person name="Hatje K."/>
            <person name="Horne I."/>
            <person name="Huang Y.P."/>
            <person name="Hughes D.S."/>
            <person name="Jacquin-Joly E."/>
            <person name="James W."/>
            <person name="Jhangiani S."/>
            <person name="Kollmar M."/>
            <person name="Kuwar S.S."/>
            <person name="Li S."/>
            <person name="Liu N.Y."/>
            <person name="Maibeche M.T."/>
            <person name="Miller J.R."/>
            <person name="Montagne N."/>
            <person name="Perry T."/>
            <person name="Qu J."/>
            <person name="Song S.V."/>
            <person name="Sutton G.G."/>
            <person name="Vogel H."/>
            <person name="Walenz B.P."/>
            <person name="Xu W."/>
            <person name="Zhang H.J."/>
            <person name="Zou Z."/>
            <person name="Batterham P."/>
            <person name="Edwards O.R."/>
            <person name="Feyereisen R."/>
            <person name="Gibbs R.A."/>
            <person name="Heckel D.G."/>
            <person name="McGrath A."/>
            <person name="Robin C."/>
            <person name="Scherer S.E."/>
            <person name="Worley K.C."/>
            <person name="Wu Y.D."/>
        </authorList>
    </citation>
    <scope>NUCLEOTIDE SEQUENCE [LARGE SCALE GENOMIC DNA]</scope>
    <source>
        <strain evidence="1">Harm_GR_Male_#8</strain>
        <tissue evidence="1">Whole organism</tissue>
    </source>
</reference>
<organism evidence="1 2">
    <name type="scientific">Helicoverpa armigera</name>
    <name type="common">Cotton bollworm</name>
    <name type="synonym">Heliothis armigera</name>
    <dbReference type="NCBI Taxonomy" id="29058"/>
    <lineage>
        <taxon>Eukaryota</taxon>
        <taxon>Metazoa</taxon>
        <taxon>Ecdysozoa</taxon>
        <taxon>Arthropoda</taxon>
        <taxon>Hexapoda</taxon>
        <taxon>Insecta</taxon>
        <taxon>Pterygota</taxon>
        <taxon>Neoptera</taxon>
        <taxon>Endopterygota</taxon>
        <taxon>Lepidoptera</taxon>
        <taxon>Glossata</taxon>
        <taxon>Ditrysia</taxon>
        <taxon>Noctuoidea</taxon>
        <taxon>Noctuidae</taxon>
        <taxon>Heliothinae</taxon>
        <taxon>Helicoverpa</taxon>
    </lineage>
</organism>
<dbReference type="InterPro" id="IPR039870">
    <property type="entry name" value="Coa4-like"/>
</dbReference>
<keyword evidence="2" id="KW-1185">Reference proteome</keyword>
<evidence type="ECO:0000313" key="1">
    <source>
        <dbReference type="EMBL" id="PZC73969.1"/>
    </source>
</evidence>